<gene>
    <name evidence="1" type="ORF">DSM107014_05635</name>
</gene>
<organism evidence="1 2">
    <name type="scientific">Gomphosphaeria aponina SAG 52.96 = DSM 107014</name>
    <dbReference type="NCBI Taxonomy" id="1521640"/>
    <lineage>
        <taxon>Bacteria</taxon>
        <taxon>Bacillati</taxon>
        <taxon>Cyanobacteriota</taxon>
        <taxon>Cyanophyceae</taxon>
        <taxon>Oscillatoriophycideae</taxon>
        <taxon>Chroococcales</taxon>
        <taxon>Gomphosphaeriaceae</taxon>
        <taxon>Gomphosphaeria</taxon>
    </lineage>
</organism>
<evidence type="ECO:0000313" key="1">
    <source>
        <dbReference type="EMBL" id="MBR8827376.1"/>
    </source>
</evidence>
<dbReference type="AlphaFoldDB" id="A0A941GW14"/>
<accession>A0A941GW14</accession>
<keyword evidence="1" id="KW-0540">Nuclease</keyword>
<name>A0A941GW14_9CHRO</name>
<comment type="caution">
    <text evidence="1">The sequence shown here is derived from an EMBL/GenBank/DDBJ whole genome shotgun (WGS) entry which is preliminary data.</text>
</comment>
<sequence length="188" mass="21485">MSREELNSSLEKFLKKYQESFRKKIFLEESLEEDDLMLVFGLTQLLKAENKQYWGRELGMCWQLLVTELCKQRCNNYSGSIKEGKDELCDLVVGEDAIDTKYRIGSGDSGTLKKFKSYGKRLKKLNLRPVLLIVRNDSLPQALKACETGGWVIKSGTNAYEYLSILTQFDLQGSIPIFFVVRASCSLL</sequence>
<dbReference type="EMBL" id="JADQBC010000028">
    <property type="protein sequence ID" value="MBR8827376.1"/>
    <property type="molecule type" value="Genomic_DNA"/>
</dbReference>
<protein>
    <submittedName>
        <fullName evidence="1">Restriction endonuclease</fullName>
    </submittedName>
</protein>
<keyword evidence="1" id="KW-0378">Hydrolase</keyword>
<reference evidence="1" key="1">
    <citation type="submission" date="2021-02" db="EMBL/GenBank/DDBJ databases">
        <title>Metagenome analyses of Stigonema ocellatum DSM 106950, Chlorogloea purpurea SAG 13.99 and Gomphosphaeria aponina DSM 107014.</title>
        <authorList>
            <person name="Marter P."/>
            <person name="Huang S."/>
        </authorList>
    </citation>
    <scope>NUCLEOTIDE SEQUENCE</scope>
    <source>
        <strain evidence="1">JP213</strain>
    </source>
</reference>
<proteinExistence type="predicted"/>
<keyword evidence="1" id="KW-0255">Endonuclease</keyword>
<dbReference type="GO" id="GO:0004519">
    <property type="term" value="F:endonuclease activity"/>
    <property type="evidence" value="ECO:0007669"/>
    <property type="project" value="UniProtKB-KW"/>
</dbReference>
<evidence type="ECO:0000313" key="2">
    <source>
        <dbReference type="Proteomes" id="UP000767446"/>
    </source>
</evidence>
<dbReference type="Proteomes" id="UP000767446">
    <property type="component" value="Unassembled WGS sequence"/>
</dbReference>